<dbReference type="Proteomes" id="UP001163046">
    <property type="component" value="Unassembled WGS sequence"/>
</dbReference>
<comment type="caution">
    <text evidence="2">The sequence shown here is derived from an EMBL/GenBank/DDBJ whole genome shotgun (WGS) entry which is preliminary data.</text>
</comment>
<evidence type="ECO:0000313" key="2">
    <source>
        <dbReference type="EMBL" id="KAJ7373632.1"/>
    </source>
</evidence>
<evidence type="ECO:0000256" key="1">
    <source>
        <dbReference type="SAM" id="MobiDB-lite"/>
    </source>
</evidence>
<proteinExistence type="predicted"/>
<dbReference type="EMBL" id="MU826830">
    <property type="protein sequence ID" value="KAJ7373632.1"/>
    <property type="molecule type" value="Genomic_DNA"/>
</dbReference>
<name>A0A9X0CRR7_9CNID</name>
<gene>
    <name evidence="2" type="ORF">OS493_011241</name>
</gene>
<feature type="region of interest" description="Disordered" evidence="1">
    <location>
        <begin position="1"/>
        <end position="57"/>
    </location>
</feature>
<reference evidence="2" key="1">
    <citation type="submission" date="2023-01" db="EMBL/GenBank/DDBJ databases">
        <title>Genome assembly of the deep-sea coral Lophelia pertusa.</title>
        <authorList>
            <person name="Herrera S."/>
            <person name="Cordes E."/>
        </authorList>
    </citation>
    <scope>NUCLEOTIDE SEQUENCE</scope>
    <source>
        <strain evidence="2">USNM1676648</strain>
        <tissue evidence="2">Polyp</tissue>
    </source>
</reference>
<dbReference type="AlphaFoldDB" id="A0A9X0CRR7"/>
<keyword evidence="3" id="KW-1185">Reference proteome</keyword>
<organism evidence="2 3">
    <name type="scientific">Desmophyllum pertusum</name>
    <dbReference type="NCBI Taxonomy" id="174260"/>
    <lineage>
        <taxon>Eukaryota</taxon>
        <taxon>Metazoa</taxon>
        <taxon>Cnidaria</taxon>
        <taxon>Anthozoa</taxon>
        <taxon>Hexacorallia</taxon>
        <taxon>Scleractinia</taxon>
        <taxon>Caryophylliina</taxon>
        <taxon>Caryophylliidae</taxon>
        <taxon>Desmophyllum</taxon>
    </lineage>
</organism>
<evidence type="ECO:0000313" key="3">
    <source>
        <dbReference type="Proteomes" id="UP001163046"/>
    </source>
</evidence>
<feature type="compositionally biased region" description="Polar residues" evidence="1">
    <location>
        <begin position="73"/>
        <end position="89"/>
    </location>
</feature>
<protein>
    <submittedName>
        <fullName evidence="2">Uncharacterized protein</fullName>
    </submittedName>
</protein>
<feature type="region of interest" description="Disordered" evidence="1">
    <location>
        <begin position="71"/>
        <end position="110"/>
    </location>
</feature>
<feature type="compositionally biased region" description="Basic and acidic residues" evidence="1">
    <location>
        <begin position="23"/>
        <end position="50"/>
    </location>
</feature>
<sequence length="110" mass="12166">MMRGEGTGKSGVQAVADNAANAKEAEVKTDEKDVKDAESVKHLRDDEEKNVSQSSDFDFDEVDESFCQKMRDNTSLNRPTVNNEANTPSLAREKDDTPKTHLLTAHRGTI</sequence>
<accession>A0A9X0CRR7</accession>